<evidence type="ECO:0000313" key="8">
    <source>
        <dbReference type="EMBL" id="KMT22171.1"/>
    </source>
</evidence>
<evidence type="ECO:0000256" key="1">
    <source>
        <dbReference type="ARBA" id="ARBA00004651"/>
    </source>
</evidence>
<keyword evidence="3 6" id="KW-0812">Transmembrane</keyword>
<keyword evidence="5 6" id="KW-0472">Membrane</keyword>
<reference evidence="8 9" key="1">
    <citation type="submission" date="2015-06" db="EMBL/GenBank/DDBJ databases">
        <title>Draft genome sequence of the purine-degrading Clostridium cylindrosporum HC-1 (DSM 605).</title>
        <authorList>
            <person name="Poehlein A."/>
            <person name="Schiel-Bengelsdorf B."/>
            <person name="Bengelsdorf F."/>
            <person name="Daniel R."/>
            <person name="Duerre P."/>
        </authorList>
    </citation>
    <scope>NUCLEOTIDE SEQUENCE [LARGE SCALE GENOMIC DNA]</scope>
    <source>
        <strain evidence="8 9">DSM 605</strain>
    </source>
</reference>
<dbReference type="STRING" id="1121307.CLCY_4c01440"/>
<sequence length="306" mass="36108">MIWRMKRKVILLYKTVYIHVFNILFFVLLFGIIYFLLNYHISTMTLKSIKIVGSMQKNMFECLLNDFKYDLIQFSTDNDIISMDKSKISKRIDFIKYYKSDYKDIIVINNKKEILNGYVGDVKEYMYSEHVLEALKGKPSISDAISIEGKWYVDFVSPIINGEKQIGIISLRISLEEISDHLRFENQDGSMEVYIVDKEGYYLTSGKGNMRKIGENNINISELKTNIDYAPRTHYRNYDGDNVYGSYYNLSFGEWTLVVESLQDRKSLNMITVISMVIGVFVQFLMNKILNMSHRFWERYDKYLLK</sequence>
<dbReference type="AlphaFoldDB" id="A0A0J8G388"/>
<dbReference type="GO" id="GO:0005886">
    <property type="term" value="C:plasma membrane"/>
    <property type="evidence" value="ECO:0007669"/>
    <property type="project" value="UniProtKB-SubCell"/>
</dbReference>
<evidence type="ECO:0000259" key="7">
    <source>
        <dbReference type="Pfam" id="PF02743"/>
    </source>
</evidence>
<dbReference type="InterPro" id="IPR029151">
    <property type="entry name" value="Sensor-like_sf"/>
</dbReference>
<protein>
    <recommendedName>
        <fullName evidence="7">Cache domain-containing protein</fullName>
    </recommendedName>
</protein>
<evidence type="ECO:0000313" key="9">
    <source>
        <dbReference type="Proteomes" id="UP000036756"/>
    </source>
</evidence>
<keyword evidence="9" id="KW-1185">Reference proteome</keyword>
<dbReference type="Pfam" id="PF02743">
    <property type="entry name" value="dCache_1"/>
    <property type="match status" value="1"/>
</dbReference>
<comment type="subcellular location">
    <subcellularLocation>
        <location evidence="1">Cell membrane</location>
        <topology evidence="1">Multi-pass membrane protein</topology>
    </subcellularLocation>
</comment>
<gene>
    <name evidence="8" type="ORF">CLCY_4c01440</name>
</gene>
<keyword evidence="4 6" id="KW-1133">Transmembrane helix</keyword>
<dbReference type="PATRIC" id="fig|1121307.3.peg.1799"/>
<name>A0A0J8G388_CLOCY</name>
<dbReference type="Proteomes" id="UP000036756">
    <property type="component" value="Unassembled WGS sequence"/>
</dbReference>
<dbReference type="EMBL" id="LFVU01000024">
    <property type="protein sequence ID" value="KMT22171.1"/>
    <property type="molecule type" value="Genomic_DNA"/>
</dbReference>
<feature type="transmembrane region" description="Helical" evidence="6">
    <location>
        <begin position="12"/>
        <end position="37"/>
    </location>
</feature>
<evidence type="ECO:0000256" key="4">
    <source>
        <dbReference type="ARBA" id="ARBA00022989"/>
    </source>
</evidence>
<feature type="transmembrane region" description="Helical" evidence="6">
    <location>
        <begin position="268"/>
        <end position="286"/>
    </location>
</feature>
<organism evidence="8 9">
    <name type="scientific">Clostridium cylindrosporum DSM 605</name>
    <dbReference type="NCBI Taxonomy" id="1121307"/>
    <lineage>
        <taxon>Bacteria</taxon>
        <taxon>Bacillati</taxon>
        <taxon>Bacillota</taxon>
        <taxon>Clostridia</taxon>
        <taxon>Eubacteriales</taxon>
        <taxon>Clostridiaceae</taxon>
        <taxon>Clostridium</taxon>
    </lineage>
</organism>
<evidence type="ECO:0000256" key="6">
    <source>
        <dbReference type="SAM" id="Phobius"/>
    </source>
</evidence>
<evidence type="ECO:0000256" key="5">
    <source>
        <dbReference type="ARBA" id="ARBA00023136"/>
    </source>
</evidence>
<dbReference type="InterPro" id="IPR033479">
    <property type="entry name" value="dCache_1"/>
</dbReference>
<feature type="domain" description="Cache" evidence="7">
    <location>
        <begin position="80"/>
        <end position="260"/>
    </location>
</feature>
<keyword evidence="2" id="KW-1003">Cell membrane</keyword>
<proteinExistence type="predicted"/>
<dbReference type="Gene3D" id="3.30.450.20">
    <property type="entry name" value="PAS domain"/>
    <property type="match status" value="1"/>
</dbReference>
<comment type="caution">
    <text evidence="8">The sequence shown here is derived from an EMBL/GenBank/DDBJ whole genome shotgun (WGS) entry which is preliminary data.</text>
</comment>
<evidence type="ECO:0000256" key="2">
    <source>
        <dbReference type="ARBA" id="ARBA00022475"/>
    </source>
</evidence>
<dbReference type="SUPFAM" id="SSF103190">
    <property type="entry name" value="Sensory domain-like"/>
    <property type="match status" value="1"/>
</dbReference>
<accession>A0A0J8G388</accession>
<evidence type="ECO:0000256" key="3">
    <source>
        <dbReference type="ARBA" id="ARBA00022692"/>
    </source>
</evidence>